<dbReference type="InterPro" id="IPR004563">
    <property type="entry name" value="Apolipo_AcylTrfase"/>
</dbReference>
<feature type="transmembrane region" description="Helical" evidence="9">
    <location>
        <begin position="78"/>
        <end position="98"/>
    </location>
</feature>
<keyword evidence="12" id="KW-1185">Reference proteome</keyword>
<keyword evidence="6 9" id="KW-1133">Transmembrane helix</keyword>
<dbReference type="Gene3D" id="3.60.110.10">
    <property type="entry name" value="Carbon-nitrogen hydrolase"/>
    <property type="match status" value="1"/>
</dbReference>
<dbReference type="Proteomes" id="UP000063234">
    <property type="component" value="Chromosome"/>
</dbReference>
<comment type="catalytic activity">
    <reaction evidence="9">
        <text>N-terminal S-1,2-diacyl-sn-glyceryl-L-cysteinyl-[lipoprotein] + a glycerophospholipid = N-acyl-S-1,2-diacyl-sn-glyceryl-L-cysteinyl-[lipoprotein] + a 2-acyl-sn-glycero-3-phospholipid + H(+)</text>
        <dbReference type="Rhea" id="RHEA:48228"/>
        <dbReference type="Rhea" id="RHEA-COMP:14681"/>
        <dbReference type="Rhea" id="RHEA-COMP:14684"/>
        <dbReference type="ChEBI" id="CHEBI:15378"/>
        <dbReference type="ChEBI" id="CHEBI:136912"/>
        <dbReference type="ChEBI" id="CHEBI:140656"/>
        <dbReference type="ChEBI" id="CHEBI:140657"/>
        <dbReference type="ChEBI" id="CHEBI:140660"/>
        <dbReference type="EC" id="2.3.1.269"/>
    </reaction>
</comment>
<dbReference type="PATRIC" id="fig|1298851.3.peg.1772"/>
<dbReference type="PANTHER" id="PTHR38686:SF1">
    <property type="entry name" value="APOLIPOPROTEIN N-ACYLTRANSFERASE"/>
    <property type="match status" value="1"/>
</dbReference>
<comment type="pathway">
    <text evidence="9">Protein modification; lipoprotein biosynthesis (N-acyl transfer).</text>
</comment>
<feature type="transmembrane region" description="Helical" evidence="9">
    <location>
        <begin position="144"/>
        <end position="167"/>
    </location>
</feature>
<dbReference type="Pfam" id="PF20154">
    <property type="entry name" value="LNT_N"/>
    <property type="match status" value="1"/>
</dbReference>
<dbReference type="GO" id="GO:0016410">
    <property type="term" value="F:N-acyltransferase activity"/>
    <property type="evidence" value="ECO:0007669"/>
    <property type="project" value="UniProtKB-UniRule"/>
</dbReference>
<evidence type="ECO:0000256" key="4">
    <source>
        <dbReference type="ARBA" id="ARBA00022679"/>
    </source>
</evidence>
<evidence type="ECO:0000256" key="8">
    <source>
        <dbReference type="ARBA" id="ARBA00023315"/>
    </source>
</evidence>
<dbReference type="InterPro" id="IPR045378">
    <property type="entry name" value="LNT_N"/>
</dbReference>
<proteinExistence type="inferred from homology"/>
<dbReference type="SUPFAM" id="SSF56317">
    <property type="entry name" value="Carbon-nitrogen hydrolase"/>
    <property type="match status" value="1"/>
</dbReference>
<evidence type="ECO:0000256" key="5">
    <source>
        <dbReference type="ARBA" id="ARBA00022692"/>
    </source>
</evidence>
<accession>A0A0S3QVW2</accession>
<dbReference type="AlphaFoldDB" id="A0A0S3QVW2"/>
<dbReference type="RefSeq" id="WP_068550643.1">
    <property type="nucleotide sequence ID" value="NZ_AP013035.1"/>
</dbReference>
<dbReference type="InterPro" id="IPR003010">
    <property type="entry name" value="C-N_Hydrolase"/>
</dbReference>
<feature type="transmembrane region" description="Helical" evidence="9">
    <location>
        <begin position="174"/>
        <end position="193"/>
    </location>
</feature>
<sequence length="442" mass="50668">MSRLDFDRLAPFLTVIFLFLSFVPFPFHWLLAYVAFVPLFLRWERLKVKEFWYVGVLFWLLALYWIPRTLNSYGKTGWIVAVLAYFLLAFYLSLYWLVWGVFCKLVKNVWIAAIAFVFLEWLRLKLIYGFPLFFLSHSQADAPLLIQTASFLGQWGVGLGILLINIFAARKRKWLPVAALVLILVNAAIFFSYRGYSVPVRAALIQPALGEEEKWNPALKLKNIDLVIGMVDNACKSDVDIIITPETAVPVYWKLDSETFYVLKRLAACKKYVLLGVVGVKFQGEKTFYTNNAILLKGGSEKATYTKKVLVPFGEFVPLRGVLQKLLPFIQFPADFARGDQPPLIQAQFGSFVVGICYEMAFPDYTNKYAKEADFLVNITNDMWFGKTIAPYAHFWAAVFRAVENRKYLYRCANSGISAVIDPWGRVKKRLGLMKKGVLYFP</sequence>
<evidence type="ECO:0000256" key="3">
    <source>
        <dbReference type="ARBA" id="ARBA00022475"/>
    </source>
</evidence>
<comment type="function">
    <text evidence="9">Catalyzes the phospholipid dependent N-acylation of the N-terminal cysteine of apolipoprotein, the last step in lipoprotein maturation.</text>
</comment>
<comment type="similarity">
    <text evidence="2 9">Belongs to the CN hydrolase family. Apolipoprotein N-acyltransferase subfamily.</text>
</comment>
<evidence type="ECO:0000259" key="10">
    <source>
        <dbReference type="PROSITE" id="PS50263"/>
    </source>
</evidence>
<gene>
    <name evidence="9 11" type="primary">lnt</name>
    <name evidence="11" type="ORF">TST_1693</name>
</gene>
<dbReference type="GO" id="GO:0005886">
    <property type="term" value="C:plasma membrane"/>
    <property type="evidence" value="ECO:0007669"/>
    <property type="project" value="UniProtKB-SubCell"/>
</dbReference>
<evidence type="ECO:0000313" key="12">
    <source>
        <dbReference type="Proteomes" id="UP000063234"/>
    </source>
</evidence>
<protein>
    <recommendedName>
        <fullName evidence="9">Apolipoprotein N-acyltransferase</fullName>
        <shortName evidence="9">ALP N-acyltransferase</shortName>
        <ecNumber evidence="9">2.3.1.269</ecNumber>
    </recommendedName>
</protein>
<name>A0A0S3QVW2_THET7</name>
<feature type="transmembrane region" description="Helical" evidence="9">
    <location>
        <begin position="105"/>
        <end position="124"/>
    </location>
</feature>
<keyword evidence="8 9" id="KW-0012">Acyltransferase</keyword>
<dbReference type="STRING" id="1298851.TST_1693"/>
<keyword evidence="5 9" id="KW-0812">Transmembrane</keyword>
<dbReference type="InterPro" id="IPR036526">
    <property type="entry name" value="C-N_Hydrolase_sf"/>
</dbReference>
<dbReference type="Pfam" id="PF00795">
    <property type="entry name" value="CN_hydrolase"/>
    <property type="match status" value="1"/>
</dbReference>
<evidence type="ECO:0000256" key="1">
    <source>
        <dbReference type="ARBA" id="ARBA00004651"/>
    </source>
</evidence>
<dbReference type="HAMAP" id="MF_01148">
    <property type="entry name" value="Lnt"/>
    <property type="match status" value="1"/>
</dbReference>
<dbReference type="CDD" id="cd07571">
    <property type="entry name" value="ALP_N-acyl_transferase"/>
    <property type="match status" value="1"/>
</dbReference>
<keyword evidence="11" id="KW-0449">Lipoprotein</keyword>
<evidence type="ECO:0000256" key="6">
    <source>
        <dbReference type="ARBA" id="ARBA00022989"/>
    </source>
</evidence>
<dbReference type="UniPathway" id="UPA00666"/>
<comment type="subcellular location">
    <subcellularLocation>
        <location evidence="1 9">Cell membrane</location>
        <topology evidence="1 9">Multi-pass membrane protein</topology>
    </subcellularLocation>
</comment>
<dbReference type="PROSITE" id="PS50263">
    <property type="entry name" value="CN_HYDROLASE"/>
    <property type="match status" value="1"/>
</dbReference>
<dbReference type="KEGG" id="ttk:TST_1693"/>
<dbReference type="GO" id="GO:0042158">
    <property type="term" value="P:lipoprotein biosynthetic process"/>
    <property type="evidence" value="ECO:0007669"/>
    <property type="project" value="UniProtKB-UniRule"/>
</dbReference>
<reference evidence="12" key="1">
    <citation type="journal article" date="2018" name="Science">
        <title>A primordial and reversible TCA cycle in a facultatively chemolithoautotrophic thermophile.</title>
        <authorList>
            <person name="Nunoura T."/>
            <person name="Chikaraishi Y."/>
            <person name="Izaki R."/>
            <person name="Suwa T."/>
            <person name="Sato T."/>
            <person name="Harada T."/>
            <person name="Mori K."/>
            <person name="Kato Y."/>
            <person name="Miyazaki M."/>
            <person name="Shimamura S."/>
            <person name="Yanagawa K."/>
            <person name="Shuto A."/>
            <person name="Ohkouchi N."/>
            <person name="Fujita N."/>
            <person name="Takaki Y."/>
            <person name="Atomi H."/>
            <person name="Takai K."/>
        </authorList>
    </citation>
    <scope>NUCLEOTIDE SEQUENCE [LARGE SCALE GENOMIC DNA]</scope>
    <source>
        <strain evidence="12">DSM 17441 / JCM 13301 / NBRC 103674 / ABI70S6</strain>
    </source>
</reference>
<dbReference type="OrthoDB" id="9811121at2"/>
<feature type="transmembrane region" description="Helical" evidence="9">
    <location>
        <begin position="12"/>
        <end position="39"/>
    </location>
</feature>
<keyword evidence="3 9" id="KW-1003">Cell membrane</keyword>
<keyword evidence="4 9" id="KW-0808">Transferase</keyword>
<evidence type="ECO:0000256" key="2">
    <source>
        <dbReference type="ARBA" id="ARBA00010065"/>
    </source>
</evidence>
<dbReference type="EC" id="2.3.1.269" evidence="9"/>
<evidence type="ECO:0000256" key="7">
    <source>
        <dbReference type="ARBA" id="ARBA00023136"/>
    </source>
</evidence>
<evidence type="ECO:0000256" key="9">
    <source>
        <dbReference type="HAMAP-Rule" id="MF_01148"/>
    </source>
</evidence>
<keyword evidence="7 9" id="KW-0472">Membrane</keyword>
<dbReference type="PANTHER" id="PTHR38686">
    <property type="entry name" value="APOLIPOPROTEIN N-ACYLTRANSFERASE"/>
    <property type="match status" value="1"/>
</dbReference>
<dbReference type="NCBIfam" id="TIGR00546">
    <property type="entry name" value="lnt"/>
    <property type="match status" value="1"/>
</dbReference>
<organism evidence="11 12">
    <name type="scientific">Thermosulfidibacter takaii (strain DSM 17441 / JCM 13301 / NBRC 103674 / ABI70S6)</name>
    <dbReference type="NCBI Taxonomy" id="1298851"/>
    <lineage>
        <taxon>Bacteria</taxon>
        <taxon>Pseudomonadati</taxon>
        <taxon>Thermosulfidibacterota</taxon>
        <taxon>Thermosulfidibacteria</taxon>
        <taxon>Thermosulfidibacterales</taxon>
        <taxon>Thermosulfidibacteraceae</taxon>
    </lineage>
</organism>
<feature type="transmembrane region" description="Helical" evidence="9">
    <location>
        <begin position="51"/>
        <end position="66"/>
    </location>
</feature>
<dbReference type="EMBL" id="AP013035">
    <property type="protein sequence ID" value="BAT72477.1"/>
    <property type="molecule type" value="Genomic_DNA"/>
</dbReference>
<feature type="domain" description="CN hydrolase" evidence="10">
    <location>
        <begin position="205"/>
        <end position="442"/>
    </location>
</feature>
<evidence type="ECO:0000313" key="11">
    <source>
        <dbReference type="EMBL" id="BAT72477.1"/>
    </source>
</evidence>